<dbReference type="RefSeq" id="XP_034245019.1">
    <property type="nucleotide sequence ID" value="XM_034389128.1"/>
</dbReference>
<accession>A0A6P8ZQ06</accession>
<dbReference type="AlphaFoldDB" id="A0A6P8ZQ06"/>
<evidence type="ECO:0000313" key="2">
    <source>
        <dbReference type="RefSeq" id="XP_034245019.1"/>
    </source>
</evidence>
<reference evidence="2" key="1">
    <citation type="submission" date="2025-08" db="UniProtKB">
        <authorList>
            <consortium name="RefSeq"/>
        </authorList>
    </citation>
    <scope>IDENTIFICATION</scope>
    <source>
        <tissue evidence="2">Total insect</tissue>
    </source>
</reference>
<evidence type="ECO:0000313" key="1">
    <source>
        <dbReference type="Proteomes" id="UP000515158"/>
    </source>
</evidence>
<proteinExistence type="predicted"/>
<organism evidence="2">
    <name type="scientific">Thrips palmi</name>
    <name type="common">Melon thrips</name>
    <dbReference type="NCBI Taxonomy" id="161013"/>
    <lineage>
        <taxon>Eukaryota</taxon>
        <taxon>Metazoa</taxon>
        <taxon>Ecdysozoa</taxon>
        <taxon>Arthropoda</taxon>
        <taxon>Hexapoda</taxon>
        <taxon>Insecta</taxon>
        <taxon>Pterygota</taxon>
        <taxon>Neoptera</taxon>
        <taxon>Paraneoptera</taxon>
        <taxon>Thysanoptera</taxon>
        <taxon>Terebrantia</taxon>
        <taxon>Thripoidea</taxon>
        <taxon>Thripidae</taxon>
        <taxon>Thrips</taxon>
    </lineage>
</organism>
<dbReference type="GeneID" id="117647400"/>
<dbReference type="KEGG" id="tpal:117647400"/>
<keyword evidence="1" id="KW-1185">Reference proteome</keyword>
<sequence>MRVEVAVVPSCQPCRDRVAAWPPRRCTASKNAQNAFLSLSAAAVERLVSRWAPLVWLSPGERFMPAGVEDFLKHVTPRAMAAANAVPAIPQGPRSAAWYLVSNASVEELLGNSSSFLYGHDPSRGPVPVYAVVTLTTTMCLVSRRLLDNEVPSGPADAEPLLHVTYWMFFPYNEGKPVCVLDLGPLGPWPLPLLWGSCMGTWRRFGAHVGDWEHVSLFFSKESHPDAMYVSTHEAGAFYRWSGAAPGVAGATPGHLVLERQEVRKGSELLQRASFPLMARLHRATGRPELFAAQGSHGLWTRPGSHRYVRVPRLYDHSGYGAPWRTWERLAVLYEGSPTAAGWLRFLGRWGNPRAGCHPLSTAICTQLVFSDFHWKGHNARIDPSSALYITT</sequence>
<gene>
    <name evidence="2" type="primary">LOC117647400</name>
</gene>
<dbReference type="Proteomes" id="UP000515158">
    <property type="component" value="Unplaced"/>
</dbReference>
<name>A0A6P8ZQ06_THRPL</name>
<dbReference type="InParanoid" id="A0A6P8ZQ06"/>
<dbReference type="PANTHER" id="PTHR48174:SF5">
    <property type="entry name" value="VACUOLAR PROTEIN SORTING-ASSOCIATED PROTEIN 62"/>
    <property type="match status" value="1"/>
</dbReference>
<dbReference type="PANTHER" id="PTHR48174">
    <property type="entry name" value="DUF946 FAMILY PROTEIN"/>
    <property type="match status" value="1"/>
</dbReference>
<dbReference type="OrthoDB" id="188042at2759"/>
<protein>
    <submittedName>
        <fullName evidence="2">Uncharacterized protein LOC117647400</fullName>
    </submittedName>
</protein>